<name>A0A401H628_9APHY</name>
<keyword evidence="8" id="KW-1133">Transmembrane helix</keyword>
<comment type="cofactor">
    <cofactor evidence="1 6">
        <name>heme</name>
        <dbReference type="ChEBI" id="CHEBI:30413"/>
    </cofactor>
</comment>
<dbReference type="GO" id="GO:0016705">
    <property type="term" value="F:oxidoreductase activity, acting on paired donors, with incorporation or reduction of molecular oxygen"/>
    <property type="evidence" value="ECO:0007669"/>
    <property type="project" value="InterPro"/>
</dbReference>
<dbReference type="GO" id="GO:0020037">
    <property type="term" value="F:heme binding"/>
    <property type="evidence" value="ECO:0007669"/>
    <property type="project" value="InterPro"/>
</dbReference>
<dbReference type="OrthoDB" id="1844152at2759"/>
<dbReference type="GO" id="GO:0005506">
    <property type="term" value="F:iron ion binding"/>
    <property type="evidence" value="ECO:0007669"/>
    <property type="project" value="InterPro"/>
</dbReference>
<evidence type="ECO:0000256" key="4">
    <source>
        <dbReference type="ARBA" id="ARBA00023002"/>
    </source>
</evidence>
<dbReference type="GO" id="GO:0004497">
    <property type="term" value="F:monooxygenase activity"/>
    <property type="evidence" value="ECO:0007669"/>
    <property type="project" value="UniProtKB-KW"/>
</dbReference>
<gene>
    <name evidence="9" type="ORF">SCP_1701680</name>
</gene>
<keyword evidence="6 7" id="KW-0349">Heme</keyword>
<comment type="similarity">
    <text evidence="2 7">Belongs to the cytochrome P450 family.</text>
</comment>
<dbReference type="Pfam" id="PF00067">
    <property type="entry name" value="p450"/>
    <property type="match status" value="1"/>
</dbReference>
<dbReference type="InterPro" id="IPR002403">
    <property type="entry name" value="Cyt_P450_E_grp-IV"/>
</dbReference>
<evidence type="ECO:0000256" key="8">
    <source>
        <dbReference type="SAM" id="Phobius"/>
    </source>
</evidence>
<dbReference type="CDD" id="cd11041">
    <property type="entry name" value="CYP503A1-like"/>
    <property type="match status" value="1"/>
</dbReference>
<evidence type="ECO:0000256" key="3">
    <source>
        <dbReference type="ARBA" id="ARBA00022723"/>
    </source>
</evidence>
<evidence type="ECO:0000256" key="6">
    <source>
        <dbReference type="PIRSR" id="PIRSR602403-1"/>
    </source>
</evidence>
<dbReference type="RefSeq" id="XP_027620756.1">
    <property type="nucleotide sequence ID" value="XM_027764955.1"/>
</dbReference>
<evidence type="ECO:0000256" key="5">
    <source>
        <dbReference type="ARBA" id="ARBA00023004"/>
    </source>
</evidence>
<keyword evidence="4 7" id="KW-0560">Oxidoreductase</keyword>
<protein>
    <submittedName>
        <fullName evidence="9">Ent-kaurene oxidase</fullName>
    </submittedName>
</protein>
<organism evidence="9 10">
    <name type="scientific">Sparassis crispa</name>
    <dbReference type="NCBI Taxonomy" id="139825"/>
    <lineage>
        <taxon>Eukaryota</taxon>
        <taxon>Fungi</taxon>
        <taxon>Dikarya</taxon>
        <taxon>Basidiomycota</taxon>
        <taxon>Agaricomycotina</taxon>
        <taxon>Agaricomycetes</taxon>
        <taxon>Polyporales</taxon>
        <taxon>Sparassidaceae</taxon>
        <taxon>Sparassis</taxon>
    </lineage>
</organism>
<reference evidence="9 10" key="1">
    <citation type="journal article" date="2018" name="Sci. Rep.">
        <title>Genome sequence of the cauliflower mushroom Sparassis crispa (Hanabiratake) and its association with beneficial usage.</title>
        <authorList>
            <person name="Kiyama R."/>
            <person name="Furutani Y."/>
            <person name="Kawaguchi K."/>
            <person name="Nakanishi T."/>
        </authorList>
    </citation>
    <scope>NUCLEOTIDE SEQUENCE [LARGE SCALE GENOMIC DNA]</scope>
</reference>
<keyword evidence="8" id="KW-0472">Membrane</keyword>
<evidence type="ECO:0000313" key="9">
    <source>
        <dbReference type="EMBL" id="GBE89843.1"/>
    </source>
</evidence>
<dbReference type="PRINTS" id="PR00465">
    <property type="entry name" value="EP450IV"/>
</dbReference>
<sequence length="522" mass="58146">MGRSINSSLSTRSTTSSSCSVAMDNTVLLCALIGLISVLYFSHKRSNKALPHIPAVGPSAPVLSYLGAINFFRNAQGVIQEGYNKYKGSVFKIATFEQWVVVVTGPKLIDELRSLPDDQASFGEAVNEMLHSEYTIGRDVSEDAYHIGVVRGQLTRNLSALLPDVIDEVGMAFEEHIPVNDEGWLEVSAFSVMTQIVARASSRIFVGVPKCRDRDFLNLAIDFTTDVIMGEVIIGFFPTVLQPIAGRLFSRLGSSTRRATAHLRPIIDERRKKLAEYGEDWSDKPNDLLMWLMDEARSGGRPDESVIPRVLVVCFAAIHTSSNSFTHALYHLAANPAYVQPLREEIESVSKAHGWDKTSVDKMWLLDSFLKESQRMNGTECTALHRKVLRDVTLSDGTFIPAGTRMVAASMSTHLDEEYYANPNVFDPFRFCKMRAAEGEATKHQYVSTSPEYIPFGHGRHACPGRFFAANELKVTLAYVALNYDVKFEHEGERPKNVWISTTVLPAPNAKVMFRKRQSVLA</sequence>
<dbReference type="PANTHER" id="PTHR46206">
    <property type="entry name" value="CYTOCHROME P450"/>
    <property type="match status" value="1"/>
</dbReference>
<dbReference type="InterPro" id="IPR017972">
    <property type="entry name" value="Cyt_P450_CS"/>
</dbReference>
<proteinExistence type="inferred from homology"/>
<dbReference type="InParanoid" id="A0A401H628"/>
<evidence type="ECO:0000256" key="7">
    <source>
        <dbReference type="RuleBase" id="RU000461"/>
    </source>
</evidence>
<keyword evidence="8" id="KW-0812">Transmembrane</keyword>
<feature type="transmembrane region" description="Helical" evidence="8">
    <location>
        <begin position="21"/>
        <end position="41"/>
    </location>
</feature>
<dbReference type="Gene3D" id="1.10.630.10">
    <property type="entry name" value="Cytochrome P450"/>
    <property type="match status" value="1"/>
</dbReference>
<keyword evidence="3 6" id="KW-0479">Metal-binding</keyword>
<feature type="binding site" description="axial binding residue" evidence="6">
    <location>
        <position position="463"/>
    </location>
    <ligand>
        <name>heme</name>
        <dbReference type="ChEBI" id="CHEBI:30413"/>
    </ligand>
    <ligandPart>
        <name>Fe</name>
        <dbReference type="ChEBI" id="CHEBI:18248"/>
    </ligandPart>
</feature>
<keyword evidence="10" id="KW-1185">Reference proteome</keyword>
<dbReference type="InterPro" id="IPR001128">
    <property type="entry name" value="Cyt_P450"/>
</dbReference>
<evidence type="ECO:0000256" key="2">
    <source>
        <dbReference type="ARBA" id="ARBA00010617"/>
    </source>
</evidence>
<dbReference type="PROSITE" id="PS00086">
    <property type="entry name" value="CYTOCHROME_P450"/>
    <property type="match status" value="1"/>
</dbReference>
<dbReference type="EMBL" id="BFAD01000017">
    <property type="protein sequence ID" value="GBE89843.1"/>
    <property type="molecule type" value="Genomic_DNA"/>
</dbReference>
<evidence type="ECO:0000313" key="10">
    <source>
        <dbReference type="Proteomes" id="UP000287166"/>
    </source>
</evidence>
<dbReference type="SUPFAM" id="SSF48264">
    <property type="entry name" value="Cytochrome P450"/>
    <property type="match status" value="1"/>
</dbReference>
<dbReference type="GeneID" id="38786760"/>
<dbReference type="AlphaFoldDB" id="A0A401H628"/>
<accession>A0A401H628</accession>
<dbReference type="Proteomes" id="UP000287166">
    <property type="component" value="Unassembled WGS sequence"/>
</dbReference>
<dbReference type="InterPro" id="IPR036396">
    <property type="entry name" value="Cyt_P450_sf"/>
</dbReference>
<evidence type="ECO:0000256" key="1">
    <source>
        <dbReference type="ARBA" id="ARBA00001971"/>
    </source>
</evidence>
<dbReference type="STRING" id="139825.A0A401H628"/>
<keyword evidence="5 6" id="KW-0408">Iron</keyword>
<comment type="caution">
    <text evidence="9">The sequence shown here is derived from an EMBL/GenBank/DDBJ whole genome shotgun (WGS) entry which is preliminary data.</text>
</comment>
<keyword evidence="7" id="KW-0503">Monooxygenase</keyword>